<dbReference type="Proteomes" id="UP001451303">
    <property type="component" value="Unassembled WGS sequence"/>
</dbReference>
<dbReference type="Pfam" id="PF10350">
    <property type="entry name" value="DUF2428"/>
    <property type="match status" value="1"/>
</dbReference>
<evidence type="ECO:0000313" key="8">
    <source>
        <dbReference type="Proteomes" id="UP001451303"/>
    </source>
</evidence>
<reference evidence="7 8" key="1">
    <citation type="submission" date="2023-09" db="EMBL/GenBank/DDBJ databases">
        <title>Multi-omics analysis of a traditional fermented food reveals byproduct-associated fungal strains for waste-to-food upcycling.</title>
        <authorList>
            <consortium name="Lawrence Berkeley National Laboratory"/>
            <person name="Rekdal V.M."/>
            <person name="Villalobos-Escobedo J.M."/>
            <person name="Rodriguez-Valeron N."/>
            <person name="Garcia M.O."/>
            <person name="Vasquez D.P."/>
            <person name="Damayanti I."/>
            <person name="Sorensen P.M."/>
            <person name="Baidoo E.E."/>
            <person name="De Carvalho A.C."/>
            <person name="Riley R."/>
            <person name="Lipzen A."/>
            <person name="He G."/>
            <person name="Yan M."/>
            <person name="Haridas S."/>
            <person name="Daum C."/>
            <person name="Yoshinaga Y."/>
            <person name="Ng V."/>
            <person name="Grigoriev I.V."/>
            <person name="Munk R."/>
            <person name="Nuraida L."/>
            <person name="Wijaya C.H."/>
            <person name="Morales P.-C."/>
            <person name="Keasling J.D."/>
        </authorList>
    </citation>
    <scope>NUCLEOTIDE SEQUENCE [LARGE SCALE GENOMIC DNA]</scope>
    <source>
        <strain evidence="7 8">FGSC 2613</strain>
    </source>
</reference>
<dbReference type="InterPro" id="IPR056843">
    <property type="entry name" value="THADA-like_TPR"/>
</dbReference>
<evidence type="ECO:0000259" key="6">
    <source>
        <dbReference type="Pfam" id="PF25151"/>
    </source>
</evidence>
<feature type="domain" description="tRNA (32-2'-O)-methyltransferase regulator THADA-like TPR repeats region" evidence="5">
    <location>
        <begin position="256"/>
        <end position="555"/>
    </location>
</feature>
<dbReference type="PANTHER" id="PTHR14387">
    <property type="entry name" value="THADA/DEATH RECEPTOR INTERACTING PROTEIN"/>
    <property type="match status" value="1"/>
</dbReference>
<dbReference type="Pfam" id="PF25150">
    <property type="entry name" value="TPR_Trm732"/>
    <property type="match status" value="1"/>
</dbReference>
<dbReference type="Pfam" id="PF25151">
    <property type="entry name" value="TPR_Trm732_C"/>
    <property type="match status" value="1"/>
</dbReference>
<dbReference type="InterPro" id="IPR056842">
    <property type="entry name" value="THADA-like_TPR_C"/>
</dbReference>
<keyword evidence="8" id="KW-1185">Reference proteome</keyword>
<dbReference type="PANTHER" id="PTHR14387:SF0">
    <property type="entry name" value="DUF2428 DOMAIN-CONTAINING PROTEIN"/>
    <property type="match status" value="1"/>
</dbReference>
<feature type="domain" description="DUF2428" evidence="4">
    <location>
        <begin position="686"/>
        <end position="928"/>
    </location>
</feature>
<dbReference type="Pfam" id="PF26523">
    <property type="entry name" value="Trm732_C"/>
    <property type="match status" value="1"/>
</dbReference>
<evidence type="ECO:0000259" key="4">
    <source>
        <dbReference type="Pfam" id="PF10350"/>
    </source>
</evidence>
<sequence>MESTQVQQNAPGSSTIDTDALLAGLGPEVFENANTITKWLLSQPTESLPVIAQALFAKLFSNASESRQYHGNGHDVVRLCSFVQQCAKAKDEKLKEWAFTEPVSTKLFHFYLEWYEHDPHRALRLILDVLVASATINPKPETGKAVKEHILKTIVEIVARKSAMQLTKSGLQCLDHFLNKKVLSLDDVARKYREVDSSVADLPHLSVWKSFVFELFSWMELPYVCPHAGKCLVHIFKGLTGQASAATQESEKFTVEVWKTWLQETVAQRPAVLEDIKNYVLVPIFKTDKVESLKLLEAFNRSEIPVGSTQDLTDLTLLLQLATLETGKRFGLVEEPSNDIDASQSSSKVTLRDTVLESFLTHPSLSVRSSAFSLLVSSQATTKPFSRIAFDLLRKHLAAFHADFDAKLRNEVLGYTKNLIRRVKNVISVAQRSLAQAASQQNPAPADKDTTSSKKKPAPENLLKNPTEAKEVLDRHEAFFSWYLGFLKGELLPTASYQRHITAMRAALLALKVGKHAGATDDAVDEDVSKSISSDFTWIRLLLDLLLDPFDDVRDSASNLLGLFSQEIIKSPAQPSLNSKTQLEVLQDFCLKARALADRTGRADHGDGAARSQGLLCRWLDGADLQIAHISKIISGLEDKVTKAEKDLGHAAIENPVHPDFAAISYAWPVLAKETFSATQLEAIHQLYQRVFDCAKRIWVAVRHVLCDDSPEGHLPEEMEEIEGLDTKDLLSYSFRAVHESSNLMRLMLQTLRLTPGPGVPFPPLPVFQDTGYLTFEQLSSLRHRGAFSTVSLTFTTCCQLTQKLPIVFPETAGSNTLLREWYKGTINCIMSQASTTRRSAGIPSLVAGILTANAESPSFNEVFSELEEIGKKPVTQAETDGSNLPQVHALNSLREIFKSSLLSKKAEAYLARTLQLAANNLKSEVWAIRNCGLLLLRSLIDCLLGTGESKAIIESGWDGVSVRISYNKYPTLPGVILGLLESANKALGEDAKTAAAEAVFPALDIIRRAGPPESYRAELQGHIEGYLDSHLWHVREIAARTLCSFLLQGDWVAEIQRLLEESEDRANRIHGVLLLTRFVLERKTNLGADVSEDTSKLKVLLRRLADESDNFKTCPVVKAAYLEIFNILASIDPIVNQSALELIAITPGSDSATVMDKTKQYPSSALLDAEAVISSVYHAAAVCNTKVLRALFLHTLSKDINTTQRMLEMVPTAWKSITTTEAIGGLSSLYAEVCTTTAATPDIKAAAISNLGDLIDALLQEGRQAELVGLPFMATIEQTWKGLQQGEINPNLSCAIIRASGSLMAALALRSATTTTTAACGEIDKQMAQRLRAWGAMMADALDIDNTFDTRYAAASSLASFFTGFVPTTGANWSQAFLPALSALYDALIDDDDEVRDLASAATAPVVGQQMVPPSAADRLAVRMSETFFGEEEFQEHLVSRLTTGNSSPVAGKSSELTSAAEQLVTALQFDDSLFATEEQNLFIDEVRETRRWQRELITRASAFGSSDVLSSGPAFAKLSKWTEEGLEYLIRLVRANSDGPLEWTSDQHVFAACARVLLCAVAVVKVVGAESAAGEALKAFKEVAKKGGLHGSLLEIVAAV</sequence>
<evidence type="ECO:0000259" key="5">
    <source>
        <dbReference type="Pfam" id="PF25150"/>
    </source>
</evidence>
<gene>
    <name evidence="7" type="ORF">QR685DRAFT_516099</name>
</gene>
<feature type="domain" description="tRNA (32-2'-O)-methyltransferase regulator THADA-like C-terminal TPR repeats region" evidence="6">
    <location>
        <begin position="930"/>
        <end position="1078"/>
    </location>
</feature>
<evidence type="ECO:0000256" key="2">
    <source>
        <dbReference type="ARBA" id="ARBA00022694"/>
    </source>
</evidence>
<evidence type="ECO:0000256" key="1">
    <source>
        <dbReference type="ARBA" id="ARBA00010409"/>
    </source>
</evidence>
<proteinExistence type="inferred from homology"/>
<evidence type="ECO:0000313" key="7">
    <source>
        <dbReference type="EMBL" id="KAL0473189.1"/>
    </source>
</evidence>
<dbReference type="InterPro" id="IPR016024">
    <property type="entry name" value="ARM-type_fold"/>
</dbReference>
<protein>
    <submittedName>
        <fullName evidence="7">Death-receptor fusion protein domain-containing protein</fullName>
    </submittedName>
</protein>
<organism evidence="7 8">
    <name type="scientific">Neurospora intermedia</name>
    <dbReference type="NCBI Taxonomy" id="5142"/>
    <lineage>
        <taxon>Eukaryota</taxon>
        <taxon>Fungi</taxon>
        <taxon>Dikarya</taxon>
        <taxon>Ascomycota</taxon>
        <taxon>Pezizomycotina</taxon>
        <taxon>Sordariomycetes</taxon>
        <taxon>Sordariomycetidae</taxon>
        <taxon>Sordariales</taxon>
        <taxon>Sordariaceae</taxon>
        <taxon>Neurospora</taxon>
    </lineage>
</organism>
<name>A0ABR3DKI6_NEUIN</name>
<feature type="region of interest" description="Disordered" evidence="3">
    <location>
        <begin position="437"/>
        <end position="467"/>
    </location>
</feature>
<dbReference type="EMBL" id="JAVLET010000002">
    <property type="protein sequence ID" value="KAL0473189.1"/>
    <property type="molecule type" value="Genomic_DNA"/>
</dbReference>
<accession>A0ABR3DKI6</accession>
<dbReference type="InterPro" id="IPR019442">
    <property type="entry name" value="THADA/TRM732_DUF2428"/>
</dbReference>
<dbReference type="InterPro" id="IPR051954">
    <property type="entry name" value="tRNA_methyltransferase_THADA"/>
</dbReference>
<keyword evidence="2" id="KW-0819">tRNA processing</keyword>
<comment type="similarity">
    <text evidence="1">Belongs to the THADA family.</text>
</comment>
<comment type="caution">
    <text evidence="7">The sequence shown here is derived from an EMBL/GenBank/DDBJ whole genome shotgun (WGS) entry which is preliminary data.</text>
</comment>
<evidence type="ECO:0000256" key="3">
    <source>
        <dbReference type="SAM" id="MobiDB-lite"/>
    </source>
</evidence>
<dbReference type="SUPFAM" id="SSF48371">
    <property type="entry name" value="ARM repeat"/>
    <property type="match status" value="1"/>
</dbReference>